<evidence type="ECO:0000313" key="1">
    <source>
        <dbReference type="EMBL" id="TBN54249.1"/>
    </source>
</evidence>
<organism evidence="1 2">
    <name type="scientific">Hansschlegelia quercus</name>
    <dbReference type="NCBI Taxonomy" id="2528245"/>
    <lineage>
        <taxon>Bacteria</taxon>
        <taxon>Pseudomonadati</taxon>
        <taxon>Pseudomonadota</taxon>
        <taxon>Alphaproteobacteria</taxon>
        <taxon>Hyphomicrobiales</taxon>
        <taxon>Methylopilaceae</taxon>
        <taxon>Hansschlegelia</taxon>
    </lineage>
</organism>
<dbReference type="OrthoDB" id="8410193at2"/>
<comment type="caution">
    <text evidence="1">The sequence shown here is derived from an EMBL/GenBank/DDBJ whole genome shotgun (WGS) entry which is preliminary data.</text>
</comment>
<dbReference type="Proteomes" id="UP000291613">
    <property type="component" value="Unassembled WGS sequence"/>
</dbReference>
<sequence>MRRLVLTSLAVVVASYVAWGLLMTRSKSVRLENNGLSLSFAISWGLGTDEKFRLTGDGYLFGPSSEWLSIWKRPYNSGLSVYRSKEKNTYYFGTVYRLFVLDRSSGAMKSSCDPADIPQHSELGKRLAQSAIIDRDKIDPGFTHLFRYVERDQRSGAIPATPPVSRYYSELKYLGRFGLVRSSGRGSEIRFVAPDQENEPRLSLDIHCG</sequence>
<evidence type="ECO:0000313" key="2">
    <source>
        <dbReference type="Proteomes" id="UP000291613"/>
    </source>
</evidence>
<dbReference type="AlphaFoldDB" id="A0A4Q9GIZ3"/>
<dbReference type="EMBL" id="SIUB01000002">
    <property type="protein sequence ID" value="TBN54249.1"/>
    <property type="molecule type" value="Genomic_DNA"/>
</dbReference>
<reference evidence="1 2" key="1">
    <citation type="submission" date="2019-02" db="EMBL/GenBank/DDBJ databases">
        <title>Hansschlegelia quercus sp. nov., a novel methylotrophic bacterium from buds of oak (Quercus robur L.).</title>
        <authorList>
            <person name="Agafonova N.V."/>
            <person name="Kaparullina E.N."/>
            <person name="Grouzdev D.S."/>
            <person name="Doronina N.V."/>
        </authorList>
    </citation>
    <scope>NUCLEOTIDE SEQUENCE [LARGE SCALE GENOMIC DNA]</scope>
    <source>
        <strain evidence="1 2">Dub</strain>
    </source>
</reference>
<accession>A0A4Q9GIZ3</accession>
<protein>
    <submittedName>
        <fullName evidence="1">Uncharacterized protein</fullName>
    </submittedName>
</protein>
<proteinExistence type="predicted"/>
<keyword evidence="2" id="KW-1185">Reference proteome</keyword>
<gene>
    <name evidence="1" type="ORF">EYR15_05235</name>
</gene>
<name>A0A4Q9GIZ3_9HYPH</name>
<dbReference type="RefSeq" id="WP_131001843.1">
    <property type="nucleotide sequence ID" value="NZ_JBHSZR010000005.1"/>
</dbReference>